<keyword evidence="3" id="KW-1185">Reference proteome</keyword>
<dbReference type="STRING" id="232089.SAMN05443544_3756"/>
<proteinExistence type="predicted"/>
<sequence>MGDAQPPPPSPDERFAPVFGAAAFEGESPGAISSRAGHFLAMGTAAFGSREQTADVRDDAEALGVPFVVPATDDDLLWSEQSNLDQLTRFALQDHGASDARDWSGGAPPRADDELALWQNVELTHSVPSLLALLNHSRGSEHELQRVAAATALRTFSSGALAAADEVLAAATASADEHVAAIANTALRRSDGGGSEPARPTRAPTGGGAPTAFAHAEVSLAIHGTWAQVTADPWYAPGEPLHNHILVASTPNLYDEDTYYTWSGEYSQAARDAGSAELPIWRDALALPPFDTVFAHSHGGNVALTAAADGERIRMLVLMHTPALPRSDAQWAAIRGHVGRTVVMRTRLDHVVLADGLVNGSSQRFDQNKLPHHPVVLHWANADAWFSHTFFTEVGKWLQYDLAGTVRRQHRYAEQLV</sequence>
<organism evidence="2 3">
    <name type="scientific">Agromyces cerinus subsp. cerinus</name>
    <dbReference type="NCBI Taxonomy" id="232089"/>
    <lineage>
        <taxon>Bacteria</taxon>
        <taxon>Bacillati</taxon>
        <taxon>Actinomycetota</taxon>
        <taxon>Actinomycetes</taxon>
        <taxon>Micrococcales</taxon>
        <taxon>Microbacteriaceae</taxon>
        <taxon>Agromyces</taxon>
    </lineage>
</organism>
<reference evidence="3" key="1">
    <citation type="submission" date="2016-11" db="EMBL/GenBank/DDBJ databases">
        <authorList>
            <person name="Varghese N."/>
            <person name="Submissions S."/>
        </authorList>
    </citation>
    <scope>NUCLEOTIDE SEQUENCE [LARGE SCALE GENOMIC DNA]</scope>
    <source>
        <strain evidence="3">DSM 8595</strain>
    </source>
</reference>
<dbReference type="Proteomes" id="UP000184699">
    <property type="component" value="Unassembled WGS sequence"/>
</dbReference>
<protein>
    <recommendedName>
        <fullName evidence="4">Alpha/beta hydrolase</fullName>
    </recommendedName>
</protein>
<evidence type="ECO:0008006" key="4">
    <source>
        <dbReference type="Google" id="ProtNLM"/>
    </source>
</evidence>
<dbReference type="Gene3D" id="3.40.50.1820">
    <property type="entry name" value="alpha/beta hydrolase"/>
    <property type="match status" value="1"/>
</dbReference>
<dbReference type="RefSeq" id="WP_074261863.1">
    <property type="nucleotide sequence ID" value="NZ_FSRJ01000005.1"/>
</dbReference>
<evidence type="ECO:0000313" key="2">
    <source>
        <dbReference type="EMBL" id="SIO27769.1"/>
    </source>
</evidence>
<name>A0A1N6I733_9MICO</name>
<evidence type="ECO:0000313" key="3">
    <source>
        <dbReference type="Proteomes" id="UP000184699"/>
    </source>
</evidence>
<dbReference type="InterPro" id="IPR029058">
    <property type="entry name" value="AB_hydrolase_fold"/>
</dbReference>
<dbReference type="OrthoDB" id="5109161at2"/>
<accession>A0A1N6I733</accession>
<dbReference type="EMBL" id="FSRJ01000005">
    <property type="protein sequence ID" value="SIO27769.1"/>
    <property type="molecule type" value="Genomic_DNA"/>
</dbReference>
<evidence type="ECO:0000256" key="1">
    <source>
        <dbReference type="SAM" id="MobiDB-lite"/>
    </source>
</evidence>
<dbReference type="AlphaFoldDB" id="A0A1N6I733"/>
<feature type="region of interest" description="Disordered" evidence="1">
    <location>
        <begin position="186"/>
        <end position="210"/>
    </location>
</feature>
<gene>
    <name evidence="2" type="ORF">SAMN05443544_3756</name>
</gene>
<dbReference type="SUPFAM" id="SSF53474">
    <property type="entry name" value="alpha/beta-Hydrolases"/>
    <property type="match status" value="1"/>
</dbReference>